<accession>W0RE97</accession>
<keyword evidence="2" id="KW-1185">Reference proteome</keyword>
<evidence type="ECO:0000313" key="1">
    <source>
        <dbReference type="EMBL" id="AHG88752.1"/>
    </source>
</evidence>
<dbReference type="Proteomes" id="UP000019151">
    <property type="component" value="Chromosome"/>
</dbReference>
<protein>
    <submittedName>
        <fullName evidence="1">Uncharacterized protein</fullName>
    </submittedName>
</protein>
<dbReference type="KEGG" id="gba:J421_1215"/>
<proteinExistence type="predicted"/>
<evidence type="ECO:0000313" key="2">
    <source>
        <dbReference type="Proteomes" id="UP000019151"/>
    </source>
</evidence>
<name>W0RE97_9BACT</name>
<sequence length="149" mass="15408">MERTARTFLLTPLCLAAVRAQAPAELAVREVVPVRAGAPARLCPGDNALRVTLAWSGAAPPPRAAIATLRLALVLPGGPPAGTLIAEGSAPMPATGATTTFTFLHVEVAERLRGRGAQLVVRVTNGVGGVERERGVSVDAVADWGCRRD</sequence>
<dbReference type="HOGENOM" id="CLU_1747004_0_0_0"/>
<dbReference type="InParanoid" id="W0RE97"/>
<dbReference type="STRING" id="861299.J421_1215"/>
<gene>
    <name evidence="1" type="ORF">J421_1215</name>
</gene>
<reference evidence="1 2" key="1">
    <citation type="journal article" date="2014" name="Genome Announc.">
        <title>Genome Sequence and Methylome of Soil Bacterium Gemmatirosa kalamazoonensis KBS708T, a Member of the Rarely Cultivated Gemmatimonadetes Phylum.</title>
        <authorList>
            <person name="Debruyn J.M."/>
            <person name="Radosevich M."/>
            <person name="Wommack K.E."/>
            <person name="Polson S.W."/>
            <person name="Hauser L.J."/>
            <person name="Fawaz M.N."/>
            <person name="Korlach J."/>
            <person name="Tsai Y.C."/>
        </authorList>
    </citation>
    <scope>NUCLEOTIDE SEQUENCE [LARGE SCALE GENOMIC DNA]</scope>
    <source>
        <strain evidence="1 2">KBS708</strain>
    </source>
</reference>
<dbReference type="AlphaFoldDB" id="W0RE97"/>
<organism evidence="1 2">
    <name type="scientific">Gemmatirosa kalamazoonensis</name>
    <dbReference type="NCBI Taxonomy" id="861299"/>
    <lineage>
        <taxon>Bacteria</taxon>
        <taxon>Pseudomonadati</taxon>
        <taxon>Gemmatimonadota</taxon>
        <taxon>Gemmatimonadia</taxon>
        <taxon>Gemmatimonadales</taxon>
        <taxon>Gemmatimonadaceae</taxon>
        <taxon>Gemmatirosa</taxon>
    </lineage>
</organism>
<dbReference type="EMBL" id="CP007128">
    <property type="protein sequence ID" value="AHG88752.1"/>
    <property type="molecule type" value="Genomic_DNA"/>
</dbReference>
<dbReference type="RefSeq" id="WP_025410277.1">
    <property type="nucleotide sequence ID" value="NZ_CP007128.1"/>
</dbReference>